<evidence type="ECO:0000256" key="12">
    <source>
        <dbReference type="ARBA" id="ARBA00023146"/>
    </source>
</evidence>
<dbReference type="FunFam" id="3.40.50.620:FF:000063">
    <property type="entry name" value="Isoleucine--tRNA ligase"/>
    <property type="match status" value="1"/>
</dbReference>
<keyword evidence="5 15" id="KW-0963">Cytoplasm</keyword>
<sequence length="941" mass="107689">MLENQEKSDVARREEETLRFWQEREIFKKSLEKGAPNGEYVFYDGPPFATGLPHYGHIVASVIKDVVPRYWTMRGYHVPRVWGWDCHGLPIENIVEKELGFKHKKDINAYGVAKFNEYCRSRVLTFAHEWEKIIPRIGRWADMKGAYRTMDKPFMESVWWVFKQLYDKGLVYEDYRSMHICPRCETTLSQQEVSEGYKDVKDIAVTVKFKVKNPEKIGLSGDVYLLAWTTTPWTLPGNVALAVGGQLSYGVTEENGAKVIRAQEGGSLRGRELVGLEYEPPFDYYINDKNLKNRENGWKVYAADFVTAEDGTGIAHEAPAFGADDWELAQKENLPFVQHVNIDGTFKPEVKDFAGMEVKPRSEDDKVRLGVDIAVLKYLQDKGLFFSKENITHSYPHCWRCDTPLLNYATSSWFVSVTKIKDGLLRNSKNINWSPEHIKEGRWGKWLEGARDWSISRQRFWASVIPVWVCGKCKEKKIFGSVTELEEASGKKVDDLHKHIVDEITVPCSAEHGGCGGIMRRIPDVLDTWFDSGSMPYAERHYPFSNKEKFDKEFPAQFIAEGLDQTRAWFYYLHVLAGALFGKNAFRNVIVNGIVLAEDGKKMAKKLKNYPDPMEVVEKYGADALRFYLLSSPVVQAENLNFSEKGVDEAAKKNIGRLGNVLAFYKLYENDTPRDWKSEHILDRWILARLDQLIRTVTTEFEAYRLDTATRPIADFIDDLSVWYLRRSRERFKEESSDKRVALATLRYTLHALSLVMAPSMPFLAEHVFQTVREGEDEESVHLARWPEGRATANFLQRIFGRGGADEQLIATMSLARDVVSKALEARDSAKIKVRQPLQKLTVDGERLAEDFLQLIRDEVNVKEILFGKDMALDTTITPALREEGVIRDTVRLVQDARKAAKMQPGERGAVSIQVPHEDIEIVKKNLGMIEKETNTSVAIN</sequence>
<evidence type="ECO:0000256" key="15">
    <source>
        <dbReference type="HAMAP-Rule" id="MF_02003"/>
    </source>
</evidence>
<keyword evidence="7 15" id="KW-0479">Metal-binding</keyword>
<dbReference type="InterPro" id="IPR009080">
    <property type="entry name" value="tRNAsynth_Ia_anticodon-bd"/>
</dbReference>
<dbReference type="SUPFAM" id="SSF50677">
    <property type="entry name" value="ValRS/IleRS/LeuRS editing domain"/>
    <property type="match status" value="1"/>
</dbReference>
<dbReference type="InterPro" id="IPR009008">
    <property type="entry name" value="Val/Leu/Ile-tRNA-synth_edit"/>
</dbReference>
<dbReference type="InterPro" id="IPR001412">
    <property type="entry name" value="aa-tRNA-synth_I_CS"/>
</dbReference>
<dbReference type="CDD" id="cd00818">
    <property type="entry name" value="IleRS_core"/>
    <property type="match status" value="1"/>
</dbReference>
<dbReference type="PRINTS" id="PR00984">
    <property type="entry name" value="TRNASYNTHILE"/>
</dbReference>
<dbReference type="InterPro" id="IPR014729">
    <property type="entry name" value="Rossmann-like_a/b/a_fold"/>
</dbReference>
<dbReference type="PANTHER" id="PTHR42780">
    <property type="entry name" value="SOLEUCYL-TRNA SYNTHETASE"/>
    <property type="match status" value="1"/>
</dbReference>
<dbReference type="EC" id="6.1.1.5" evidence="15"/>
<evidence type="ECO:0000256" key="13">
    <source>
        <dbReference type="ARBA" id="ARBA00025217"/>
    </source>
</evidence>
<dbReference type="SUPFAM" id="SSF52374">
    <property type="entry name" value="Nucleotidylyl transferase"/>
    <property type="match status" value="1"/>
</dbReference>
<dbReference type="InterPro" id="IPR023586">
    <property type="entry name" value="Ile-tRNA-ligase_type2"/>
</dbReference>
<dbReference type="Gene3D" id="3.90.740.10">
    <property type="entry name" value="Valyl/Leucyl/Isoleucyl-tRNA synthetase, editing domain"/>
    <property type="match status" value="1"/>
</dbReference>
<keyword evidence="12 15" id="KW-0030">Aminoacyl-tRNA synthetase</keyword>
<evidence type="ECO:0000256" key="7">
    <source>
        <dbReference type="ARBA" id="ARBA00022723"/>
    </source>
</evidence>
<dbReference type="InterPro" id="IPR002300">
    <property type="entry name" value="aa-tRNA-synth_Ia"/>
</dbReference>
<keyword evidence="10 15" id="KW-0067">ATP-binding</keyword>
<dbReference type="GO" id="GO:0005524">
    <property type="term" value="F:ATP binding"/>
    <property type="evidence" value="ECO:0007669"/>
    <property type="project" value="UniProtKB-UniRule"/>
</dbReference>
<dbReference type="AlphaFoldDB" id="A0A1F6D8X8"/>
<dbReference type="Proteomes" id="UP000177958">
    <property type="component" value="Unassembled WGS sequence"/>
</dbReference>
<dbReference type="Gene3D" id="3.40.50.620">
    <property type="entry name" value="HUPs"/>
    <property type="match status" value="2"/>
</dbReference>
<dbReference type="NCBIfam" id="TIGR00392">
    <property type="entry name" value="ileS"/>
    <property type="match status" value="1"/>
</dbReference>
<protein>
    <recommendedName>
        <fullName evidence="15">Isoleucine--tRNA ligase</fullName>
        <ecNumber evidence="15">6.1.1.5</ecNumber>
    </recommendedName>
    <alternativeName>
        <fullName evidence="15">Isoleucyl-tRNA synthetase</fullName>
        <shortName evidence="15">IleRS</shortName>
    </alternativeName>
</protein>
<dbReference type="GO" id="GO:0006428">
    <property type="term" value="P:isoleucyl-tRNA aminoacylation"/>
    <property type="evidence" value="ECO:0007669"/>
    <property type="project" value="UniProtKB-UniRule"/>
</dbReference>
<dbReference type="Pfam" id="PF19302">
    <property type="entry name" value="DUF5915"/>
    <property type="match status" value="1"/>
</dbReference>
<dbReference type="Pfam" id="PF08264">
    <property type="entry name" value="Anticodon_1"/>
    <property type="match status" value="1"/>
</dbReference>
<keyword evidence="8 15" id="KW-0547">Nucleotide-binding</keyword>
<dbReference type="Gene3D" id="1.10.730.10">
    <property type="entry name" value="Isoleucyl-tRNA Synthetase, Domain 1"/>
    <property type="match status" value="1"/>
</dbReference>
<dbReference type="Pfam" id="PF00133">
    <property type="entry name" value="tRNA-synt_1"/>
    <property type="match status" value="1"/>
</dbReference>
<feature type="short sequence motif" description="'HIGH' region" evidence="15">
    <location>
        <begin position="47"/>
        <end position="57"/>
    </location>
</feature>
<evidence type="ECO:0000256" key="8">
    <source>
        <dbReference type="ARBA" id="ARBA00022741"/>
    </source>
</evidence>
<evidence type="ECO:0000313" key="19">
    <source>
        <dbReference type="Proteomes" id="UP000177958"/>
    </source>
</evidence>
<dbReference type="EMBL" id="MFKX01000008">
    <property type="protein sequence ID" value="OGG57899.1"/>
    <property type="molecule type" value="Genomic_DNA"/>
</dbReference>
<dbReference type="GO" id="GO:0000049">
    <property type="term" value="F:tRNA binding"/>
    <property type="evidence" value="ECO:0007669"/>
    <property type="project" value="InterPro"/>
</dbReference>
<comment type="catalytic activity">
    <reaction evidence="14 15">
        <text>tRNA(Ile) + L-isoleucine + ATP = L-isoleucyl-tRNA(Ile) + AMP + diphosphate</text>
        <dbReference type="Rhea" id="RHEA:11060"/>
        <dbReference type="Rhea" id="RHEA-COMP:9666"/>
        <dbReference type="Rhea" id="RHEA-COMP:9695"/>
        <dbReference type="ChEBI" id="CHEBI:30616"/>
        <dbReference type="ChEBI" id="CHEBI:33019"/>
        <dbReference type="ChEBI" id="CHEBI:58045"/>
        <dbReference type="ChEBI" id="CHEBI:78442"/>
        <dbReference type="ChEBI" id="CHEBI:78528"/>
        <dbReference type="ChEBI" id="CHEBI:456215"/>
        <dbReference type="EC" id="6.1.1.5"/>
    </reaction>
</comment>
<keyword evidence="9 15" id="KW-0862">Zinc</keyword>
<comment type="similarity">
    <text evidence="3 15">Belongs to the class-I aminoacyl-tRNA synthetase family. IleS type 2 subfamily.</text>
</comment>
<comment type="subcellular location">
    <subcellularLocation>
        <location evidence="2 15">Cytoplasm</location>
    </subcellularLocation>
</comment>
<evidence type="ECO:0000313" key="18">
    <source>
        <dbReference type="EMBL" id="OGG57899.1"/>
    </source>
</evidence>
<dbReference type="InterPro" id="IPR033709">
    <property type="entry name" value="Anticodon_Ile_ABEc"/>
</dbReference>
<organism evidence="18 19">
    <name type="scientific">Candidatus Kaiserbacteria bacterium RIFCSPHIGHO2_01_FULL_55_17</name>
    <dbReference type="NCBI Taxonomy" id="1798484"/>
    <lineage>
        <taxon>Bacteria</taxon>
        <taxon>Candidatus Kaiseribacteriota</taxon>
    </lineage>
</organism>
<dbReference type="HAMAP" id="MF_02003">
    <property type="entry name" value="Ile_tRNA_synth_type2"/>
    <property type="match status" value="1"/>
</dbReference>
<dbReference type="FunFam" id="3.40.50.620:FF:000075">
    <property type="entry name" value="Isoleucine--tRNA ligase"/>
    <property type="match status" value="1"/>
</dbReference>
<evidence type="ECO:0000256" key="1">
    <source>
        <dbReference type="ARBA" id="ARBA00001947"/>
    </source>
</evidence>
<keyword evidence="6 15" id="KW-0436">Ligase</keyword>
<proteinExistence type="inferred from homology"/>
<dbReference type="GO" id="GO:0008270">
    <property type="term" value="F:zinc ion binding"/>
    <property type="evidence" value="ECO:0007669"/>
    <property type="project" value="UniProtKB-UniRule"/>
</dbReference>
<comment type="cofactor">
    <cofactor evidence="1 15">
        <name>Zn(2+)</name>
        <dbReference type="ChEBI" id="CHEBI:29105"/>
    </cofactor>
</comment>
<comment type="function">
    <text evidence="13 15">Catalyzes the attachment of isoleucine to tRNA(Ile). As IleRS can inadvertently accommodate and process structurally similar amino acids such as valine, to avoid such errors it has two additional distinct tRNA(Ile)-dependent editing activities. One activity is designated as 'pretransfer' editing and involves the hydrolysis of activated Val-AMP. The other activity is designated 'posttransfer' editing and involves deacylation of mischarged Val-tRNA(Ile).</text>
</comment>
<evidence type="ECO:0000256" key="6">
    <source>
        <dbReference type="ARBA" id="ARBA00022598"/>
    </source>
</evidence>
<evidence type="ECO:0000256" key="2">
    <source>
        <dbReference type="ARBA" id="ARBA00004496"/>
    </source>
</evidence>
<evidence type="ECO:0000256" key="10">
    <source>
        <dbReference type="ARBA" id="ARBA00022840"/>
    </source>
</evidence>
<feature type="domain" description="Aminoacyl-tRNA synthetase class Ia" evidence="16">
    <location>
        <begin position="17"/>
        <end position="640"/>
    </location>
</feature>
<comment type="caution">
    <text evidence="18">The sequence shown here is derived from an EMBL/GenBank/DDBJ whole genome shotgun (WGS) entry which is preliminary data.</text>
</comment>
<evidence type="ECO:0000256" key="14">
    <source>
        <dbReference type="ARBA" id="ARBA00048359"/>
    </source>
</evidence>
<feature type="binding site" evidence="15">
    <location>
        <position position="605"/>
    </location>
    <ligand>
        <name>ATP</name>
        <dbReference type="ChEBI" id="CHEBI:30616"/>
    </ligand>
</feature>
<gene>
    <name evidence="15" type="primary">ileS</name>
    <name evidence="18" type="ORF">A2853_03130</name>
</gene>
<dbReference type="PANTHER" id="PTHR42780:SF1">
    <property type="entry name" value="ISOLEUCINE--TRNA LIGASE, CYTOPLASMIC"/>
    <property type="match status" value="1"/>
</dbReference>
<feature type="short sequence motif" description="'KMSKS' region" evidence="15">
    <location>
        <begin position="602"/>
        <end position="606"/>
    </location>
</feature>
<keyword evidence="11 15" id="KW-0648">Protein biosynthesis</keyword>
<dbReference type="GO" id="GO:0002161">
    <property type="term" value="F:aminoacyl-tRNA deacylase activity"/>
    <property type="evidence" value="ECO:0007669"/>
    <property type="project" value="InterPro"/>
</dbReference>
<dbReference type="SUPFAM" id="SSF47323">
    <property type="entry name" value="Anticodon-binding domain of a subclass of class I aminoacyl-tRNA synthetases"/>
    <property type="match status" value="1"/>
</dbReference>
<dbReference type="GO" id="GO:0004822">
    <property type="term" value="F:isoleucine-tRNA ligase activity"/>
    <property type="evidence" value="ECO:0007669"/>
    <property type="project" value="UniProtKB-UniRule"/>
</dbReference>
<feature type="domain" description="Methionyl/Valyl/Leucyl/Isoleucyl-tRNA synthetase anticodon-binding" evidence="17">
    <location>
        <begin position="683"/>
        <end position="840"/>
    </location>
</feature>
<accession>A0A1F6D8X8</accession>
<dbReference type="GO" id="GO:0005737">
    <property type="term" value="C:cytoplasm"/>
    <property type="evidence" value="ECO:0007669"/>
    <property type="project" value="UniProtKB-SubCell"/>
</dbReference>
<evidence type="ECO:0000256" key="5">
    <source>
        <dbReference type="ARBA" id="ARBA00022490"/>
    </source>
</evidence>
<evidence type="ECO:0000256" key="9">
    <source>
        <dbReference type="ARBA" id="ARBA00022833"/>
    </source>
</evidence>
<dbReference type="CDD" id="cd07961">
    <property type="entry name" value="Anticodon_Ia_Ile_ABEc"/>
    <property type="match status" value="1"/>
</dbReference>
<evidence type="ECO:0000259" key="17">
    <source>
        <dbReference type="Pfam" id="PF08264"/>
    </source>
</evidence>
<reference evidence="18 19" key="1">
    <citation type="journal article" date="2016" name="Nat. Commun.">
        <title>Thousands of microbial genomes shed light on interconnected biogeochemical processes in an aquifer system.</title>
        <authorList>
            <person name="Anantharaman K."/>
            <person name="Brown C.T."/>
            <person name="Hug L.A."/>
            <person name="Sharon I."/>
            <person name="Castelle C.J."/>
            <person name="Probst A.J."/>
            <person name="Thomas B.C."/>
            <person name="Singh A."/>
            <person name="Wilkins M.J."/>
            <person name="Karaoz U."/>
            <person name="Brodie E.L."/>
            <person name="Williams K.H."/>
            <person name="Hubbard S.S."/>
            <person name="Banfield J.F."/>
        </authorList>
    </citation>
    <scope>NUCLEOTIDE SEQUENCE [LARGE SCALE GENOMIC DNA]</scope>
</reference>
<dbReference type="InterPro" id="IPR013155">
    <property type="entry name" value="M/V/L/I-tRNA-synth_anticd-bd"/>
</dbReference>
<dbReference type="PROSITE" id="PS00178">
    <property type="entry name" value="AA_TRNA_LIGASE_I"/>
    <property type="match status" value="1"/>
</dbReference>
<evidence type="ECO:0000259" key="16">
    <source>
        <dbReference type="Pfam" id="PF00133"/>
    </source>
</evidence>
<dbReference type="InterPro" id="IPR002301">
    <property type="entry name" value="Ile-tRNA-ligase"/>
</dbReference>
<evidence type="ECO:0000256" key="4">
    <source>
        <dbReference type="ARBA" id="ARBA00011245"/>
    </source>
</evidence>
<evidence type="ECO:0000256" key="3">
    <source>
        <dbReference type="ARBA" id="ARBA00007078"/>
    </source>
</evidence>
<name>A0A1F6D8X8_9BACT</name>
<comment type="domain">
    <text evidence="15">IleRS has two distinct active sites: one for aminoacylation and one for editing. The misactivated valine is translocated from the active site to the editing site, which sterically excludes the correctly activated isoleucine. The single editing site contains two valyl binding pockets, one specific for each substrate (Val-AMP or Val-tRNA(Ile)).</text>
</comment>
<comment type="subunit">
    <text evidence="4 15">Monomer.</text>
</comment>
<evidence type="ECO:0000256" key="11">
    <source>
        <dbReference type="ARBA" id="ARBA00022917"/>
    </source>
</evidence>